<dbReference type="InterPro" id="IPR014729">
    <property type="entry name" value="Rossmann-like_a/b/a_fold"/>
</dbReference>
<feature type="binding site" evidence="8">
    <location>
        <position position="70"/>
    </location>
    <ligand>
        <name>beta-alanine</name>
        <dbReference type="ChEBI" id="CHEBI:57966"/>
    </ligand>
</feature>
<feature type="binding site" evidence="8">
    <location>
        <begin position="156"/>
        <end position="159"/>
    </location>
    <ligand>
        <name>ATP</name>
        <dbReference type="ChEBI" id="CHEBI:30616"/>
    </ligand>
</feature>
<keyword evidence="5 8" id="KW-0547">Nucleotide-binding</keyword>
<dbReference type="InterPro" id="IPR042176">
    <property type="entry name" value="Pantoate_ligase_C"/>
</dbReference>
<comment type="pathway">
    <text evidence="1 8">Cofactor biosynthesis; (R)-pantothenate biosynthesis; (R)-pantothenate from (R)-pantoate and beta-alanine: step 1/1.</text>
</comment>
<feature type="binding site" evidence="8">
    <location>
        <position position="70"/>
    </location>
    <ligand>
        <name>(R)-pantoate</name>
        <dbReference type="ChEBI" id="CHEBI:15980"/>
    </ligand>
</feature>
<comment type="catalytic activity">
    <reaction evidence="7 8">
        <text>(R)-pantoate + beta-alanine + ATP = (R)-pantothenate + AMP + diphosphate + H(+)</text>
        <dbReference type="Rhea" id="RHEA:10912"/>
        <dbReference type="ChEBI" id="CHEBI:15378"/>
        <dbReference type="ChEBI" id="CHEBI:15980"/>
        <dbReference type="ChEBI" id="CHEBI:29032"/>
        <dbReference type="ChEBI" id="CHEBI:30616"/>
        <dbReference type="ChEBI" id="CHEBI:33019"/>
        <dbReference type="ChEBI" id="CHEBI:57966"/>
        <dbReference type="ChEBI" id="CHEBI:456215"/>
        <dbReference type="EC" id="6.3.2.1"/>
    </reaction>
</comment>
<dbReference type="Proteomes" id="UP000486602">
    <property type="component" value="Unassembled WGS sequence"/>
</dbReference>
<dbReference type="GO" id="GO:0005829">
    <property type="term" value="C:cytosol"/>
    <property type="evidence" value="ECO:0007669"/>
    <property type="project" value="TreeGrafter"/>
</dbReference>
<reference evidence="9 10" key="1">
    <citation type="submission" date="2020-02" db="EMBL/GenBank/DDBJ databases">
        <title>Out from the shadows clarifying the taxonomy of the family Cryomorphaceae and related taxa by utilizing the GTDB taxonomic framework.</title>
        <authorList>
            <person name="Bowman J.P."/>
        </authorList>
    </citation>
    <scope>NUCLEOTIDE SEQUENCE [LARGE SCALE GENOMIC DNA]</scope>
    <source>
        <strain evidence="9 10">QSSC 1-22</strain>
    </source>
</reference>
<dbReference type="PANTHER" id="PTHR21299:SF1">
    <property type="entry name" value="PANTOATE--BETA-ALANINE LIGASE"/>
    <property type="match status" value="1"/>
</dbReference>
<keyword evidence="8" id="KW-0963">Cytoplasm</keyword>
<gene>
    <name evidence="8" type="primary">panC</name>
    <name evidence="9" type="ORF">G3O08_00795</name>
</gene>
<evidence type="ECO:0000256" key="2">
    <source>
        <dbReference type="ARBA" id="ARBA00009256"/>
    </source>
</evidence>
<dbReference type="NCBIfam" id="TIGR00018">
    <property type="entry name" value="panC"/>
    <property type="match status" value="1"/>
</dbReference>
<dbReference type="EC" id="6.3.2.1" evidence="8"/>
<comment type="miscellaneous">
    <text evidence="8">The reaction proceeds by a bi uni uni bi ping pong mechanism.</text>
</comment>
<dbReference type="GO" id="GO:0005524">
    <property type="term" value="F:ATP binding"/>
    <property type="evidence" value="ECO:0007669"/>
    <property type="project" value="UniProtKB-KW"/>
</dbReference>
<comment type="subcellular location">
    <subcellularLocation>
        <location evidence="8">Cytoplasm</location>
    </subcellularLocation>
</comment>
<dbReference type="UniPathway" id="UPA00028">
    <property type="reaction ID" value="UER00005"/>
</dbReference>
<keyword evidence="4 8" id="KW-0566">Pantothenate biosynthesis</keyword>
<keyword evidence="6 8" id="KW-0067">ATP-binding</keyword>
<feature type="binding site" evidence="8">
    <location>
        <position position="162"/>
    </location>
    <ligand>
        <name>(R)-pantoate</name>
        <dbReference type="ChEBI" id="CHEBI:15980"/>
    </ligand>
</feature>
<evidence type="ECO:0000256" key="3">
    <source>
        <dbReference type="ARBA" id="ARBA00022598"/>
    </source>
</evidence>
<name>A0A7K3WK64_9FLAO</name>
<dbReference type="RefSeq" id="WP_163282757.1">
    <property type="nucleotide sequence ID" value="NZ_JAAGVY010000001.1"/>
</dbReference>
<proteinExistence type="inferred from homology"/>
<comment type="function">
    <text evidence="8">Catalyzes the condensation of pantoate with beta-alanine in an ATP-dependent reaction via a pantoyl-adenylate intermediate.</text>
</comment>
<dbReference type="Gene3D" id="3.40.50.620">
    <property type="entry name" value="HUPs"/>
    <property type="match status" value="1"/>
</dbReference>
<protein>
    <recommendedName>
        <fullName evidence="8">Pantothenate synthetase</fullName>
        <shortName evidence="8">PS</shortName>
        <ecNumber evidence="8">6.3.2.1</ecNumber>
    </recommendedName>
    <alternativeName>
        <fullName evidence="8">Pantoate--beta-alanine ligase</fullName>
    </alternativeName>
    <alternativeName>
        <fullName evidence="8">Pantoate-activating enzyme</fullName>
    </alternativeName>
</protein>
<dbReference type="GO" id="GO:0015940">
    <property type="term" value="P:pantothenate biosynthetic process"/>
    <property type="evidence" value="ECO:0007669"/>
    <property type="project" value="UniProtKB-UniRule"/>
</dbReference>
<evidence type="ECO:0000313" key="10">
    <source>
        <dbReference type="Proteomes" id="UP000486602"/>
    </source>
</evidence>
<organism evidence="9 10">
    <name type="scientific">Cryomorpha ignava</name>
    <dbReference type="NCBI Taxonomy" id="101383"/>
    <lineage>
        <taxon>Bacteria</taxon>
        <taxon>Pseudomonadati</taxon>
        <taxon>Bacteroidota</taxon>
        <taxon>Flavobacteriia</taxon>
        <taxon>Flavobacteriales</taxon>
        <taxon>Cryomorphaceae</taxon>
        <taxon>Cryomorpha</taxon>
    </lineage>
</organism>
<feature type="binding site" evidence="8">
    <location>
        <begin position="193"/>
        <end position="196"/>
    </location>
    <ligand>
        <name>ATP</name>
        <dbReference type="ChEBI" id="CHEBI:30616"/>
    </ligand>
</feature>
<comment type="subunit">
    <text evidence="8">Homodimer.</text>
</comment>
<dbReference type="GO" id="GO:0004592">
    <property type="term" value="F:pantoate-beta-alanine ligase activity"/>
    <property type="evidence" value="ECO:0007669"/>
    <property type="project" value="UniProtKB-UniRule"/>
</dbReference>
<dbReference type="AlphaFoldDB" id="A0A7K3WK64"/>
<feature type="binding site" evidence="8">
    <location>
        <begin position="39"/>
        <end position="46"/>
    </location>
    <ligand>
        <name>ATP</name>
        <dbReference type="ChEBI" id="CHEBI:30616"/>
    </ligand>
</feature>
<dbReference type="HAMAP" id="MF_00158">
    <property type="entry name" value="PanC"/>
    <property type="match status" value="1"/>
</dbReference>
<comment type="similarity">
    <text evidence="2 8">Belongs to the pantothenate synthetase family.</text>
</comment>
<keyword evidence="3 8" id="KW-0436">Ligase</keyword>
<accession>A0A7K3WK64</accession>
<dbReference type="CDD" id="cd00560">
    <property type="entry name" value="PanC"/>
    <property type="match status" value="1"/>
</dbReference>
<dbReference type="PANTHER" id="PTHR21299">
    <property type="entry name" value="CYTIDYLATE KINASE/PANTOATE-BETA-ALANINE LIGASE"/>
    <property type="match status" value="1"/>
</dbReference>
<evidence type="ECO:0000313" key="9">
    <source>
        <dbReference type="EMBL" id="NEN22040.1"/>
    </source>
</evidence>
<evidence type="ECO:0000256" key="7">
    <source>
        <dbReference type="ARBA" id="ARBA00048258"/>
    </source>
</evidence>
<evidence type="ECO:0000256" key="6">
    <source>
        <dbReference type="ARBA" id="ARBA00022840"/>
    </source>
</evidence>
<dbReference type="EMBL" id="JAAGVY010000001">
    <property type="protein sequence ID" value="NEN22040.1"/>
    <property type="molecule type" value="Genomic_DNA"/>
</dbReference>
<dbReference type="SUPFAM" id="SSF52374">
    <property type="entry name" value="Nucleotidylyl transferase"/>
    <property type="match status" value="1"/>
</dbReference>
<comment type="caution">
    <text evidence="9">The sequence shown here is derived from an EMBL/GenBank/DDBJ whole genome shotgun (WGS) entry which is preliminary data.</text>
</comment>
<sequence>MSTPSHYTDMQVLKTASEIQEYTSKQRLNSLIIGFIPTMGALHAGHVSLINASKRENDLTICSVFVNPTQFNEPVDFQKYPRQVETDLKKLEDAGCDLAFVPSVKDIYPVPDTTNYDLGLVASLIEGAHRPGHFNGVASVVKRLLELVRPHNAYFGLKDYQQYLIIKKLTEVYKLDVNIVGCPILREESGLAMSSRNQLLSEKGKETAGNLHKSLALVKNVAKQYPVVELERIGMAYLESKEGIEPEYFVVVDKNNLNPAQNQDSNDLVALLAARVEGVRLIDNMFL</sequence>
<evidence type="ECO:0000256" key="1">
    <source>
        <dbReference type="ARBA" id="ARBA00004990"/>
    </source>
</evidence>
<evidence type="ECO:0000256" key="4">
    <source>
        <dbReference type="ARBA" id="ARBA00022655"/>
    </source>
</evidence>
<keyword evidence="10" id="KW-1185">Reference proteome</keyword>
<dbReference type="Pfam" id="PF02569">
    <property type="entry name" value="Pantoate_ligase"/>
    <property type="match status" value="1"/>
</dbReference>
<evidence type="ECO:0000256" key="5">
    <source>
        <dbReference type="ARBA" id="ARBA00022741"/>
    </source>
</evidence>
<dbReference type="Gene3D" id="3.30.1300.10">
    <property type="entry name" value="Pantoate-beta-alanine ligase, C-terminal domain"/>
    <property type="match status" value="1"/>
</dbReference>
<dbReference type="InterPro" id="IPR003721">
    <property type="entry name" value="Pantoate_ligase"/>
</dbReference>
<feature type="active site" description="Proton donor" evidence="8">
    <location>
        <position position="46"/>
    </location>
</feature>
<evidence type="ECO:0000256" key="8">
    <source>
        <dbReference type="HAMAP-Rule" id="MF_00158"/>
    </source>
</evidence>
<feature type="binding site" evidence="8">
    <location>
        <position position="185"/>
    </location>
    <ligand>
        <name>ATP</name>
        <dbReference type="ChEBI" id="CHEBI:30616"/>
    </ligand>
</feature>